<reference evidence="1" key="2">
    <citation type="submission" date="2022-04" db="EMBL/GenBank/DDBJ databases">
        <title>Complete Genome Sequence of Flavobacterium sediminilitoris YSM-43, Isolated from a Tidal Sediment.</title>
        <authorList>
            <person name="Lee P.A."/>
        </authorList>
    </citation>
    <scope>NUCLEOTIDE SEQUENCE</scope>
    <source>
        <strain evidence="1">YSM-43</strain>
    </source>
</reference>
<protein>
    <recommendedName>
        <fullName evidence="3">Bacteriocin-like protein</fullName>
    </recommendedName>
</protein>
<reference evidence="1" key="1">
    <citation type="submission" date="2021-12" db="EMBL/GenBank/DDBJ databases">
        <authorList>
            <person name="Cha I.-T."/>
            <person name="Lee K.-E."/>
            <person name="Park S.-J."/>
        </authorList>
    </citation>
    <scope>NUCLEOTIDE SEQUENCE</scope>
    <source>
        <strain evidence="1">YSM-43</strain>
    </source>
</reference>
<organism evidence="1 2">
    <name type="scientific">Flavobacterium sediminilitoris</name>
    <dbReference type="NCBI Taxonomy" id="2024526"/>
    <lineage>
        <taxon>Bacteria</taxon>
        <taxon>Pseudomonadati</taxon>
        <taxon>Bacteroidota</taxon>
        <taxon>Flavobacteriia</taxon>
        <taxon>Flavobacteriales</taxon>
        <taxon>Flavobacteriaceae</taxon>
        <taxon>Flavobacterium</taxon>
    </lineage>
</organism>
<gene>
    <name evidence="1" type="ORF">LXD69_07030</name>
</gene>
<evidence type="ECO:0000313" key="2">
    <source>
        <dbReference type="Proteomes" id="UP000830454"/>
    </source>
</evidence>
<dbReference type="EMBL" id="CP090145">
    <property type="protein sequence ID" value="UOX35263.1"/>
    <property type="molecule type" value="Genomic_DNA"/>
</dbReference>
<dbReference type="Proteomes" id="UP000830454">
    <property type="component" value="Chromosome"/>
</dbReference>
<proteinExistence type="predicted"/>
<sequence length="61" mass="6704">MLKSILELKGTQKLSKKEQKTISGGIGPIYEDKRCGGDGSFIFVNGVKTCCYIPSQNNYIC</sequence>
<accession>A0ABY4HQV9</accession>
<name>A0ABY4HQV9_9FLAO</name>
<keyword evidence="2" id="KW-1185">Reference proteome</keyword>
<evidence type="ECO:0000313" key="1">
    <source>
        <dbReference type="EMBL" id="UOX35263.1"/>
    </source>
</evidence>
<evidence type="ECO:0008006" key="3">
    <source>
        <dbReference type="Google" id="ProtNLM"/>
    </source>
</evidence>
<dbReference type="RefSeq" id="WP_045969623.1">
    <property type="nucleotide sequence ID" value="NZ_CP090145.1"/>
</dbReference>